<dbReference type="RefSeq" id="WP_344517971.1">
    <property type="nucleotide sequence ID" value="NZ_BAAARS010000012.1"/>
</dbReference>
<reference evidence="1 2" key="1">
    <citation type="submission" date="2020-08" db="EMBL/GenBank/DDBJ databases">
        <title>Genomic Encyclopedia of Type Strains, Phase IV (KMG-IV): sequencing the most valuable type-strain genomes for metagenomic binning, comparative biology and taxonomic classification.</title>
        <authorList>
            <person name="Goeker M."/>
        </authorList>
    </citation>
    <scope>NUCLEOTIDE SEQUENCE [LARGE SCALE GENOMIC DNA]</scope>
    <source>
        <strain evidence="1 2">DSM 43350</strain>
    </source>
</reference>
<name>A0A7W9TI64_9ACTN</name>
<dbReference type="EMBL" id="JACHGV010000015">
    <property type="protein sequence ID" value="MBB6081089.1"/>
    <property type="molecule type" value="Genomic_DNA"/>
</dbReference>
<evidence type="ECO:0000313" key="1">
    <source>
        <dbReference type="EMBL" id="MBB6081089.1"/>
    </source>
</evidence>
<dbReference type="Proteomes" id="UP000591537">
    <property type="component" value="Unassembled WGS sequence"/>
</dbReference>
<proteinExistence type="predicted"/>
<gene>
    <name evidence="1" type="ORF">HNR57_007040</name>
</gene>
<accession>A0A7W9TI64</accession>
<protein>
    <submittedName>
        <fullName evidence="1">Uncharacterized protein</fullName>
    </submittedName>
</protein>
<sequence>MSRNPLETLIESLERNAEDWASLGAIFLEHAKSDFLAEFIHRELDAAAKDSDHVVRRGVGQASFTLVNTPDFEYSIRILGTFSRKPRMVKWLGMPQIIAVKGPYTLTVRNLEVPSLCDIEQFVAGVQISECSLRDVQQGDILVTENRHRITDICAATGPMIAQILTYRRAAPNLVWTFSPELTSLYCEQSSITASRFRNVMRIAHAAGVVVPNDIYEMALTSHSPQVVLTAIQSMLASGHPDSFTALHSAAASDQPGLREGANAVLDALFSGGR</sequence>
<organism evidence="1 2">
    <name type="scientific">Streptomyces paradoxus</name>
    <dbReference type="NCBI Taxonomy" id="66375"/>
    <lineage>
        <taxon>Bacteria</taxon>
        <taxon>Bacillati</taxon>
        <taxon>Actinomycetota</taxon>
        <taxon>Actinomycetes</taxon>
        <taxon>Kitasatosporales</taxon>
        <taxon>Streptomycetaceae</taxon>
        <taxon>Streptomyces</taxon>
    </lineage>
</organism>
<dbReference type="AlphaFoldDB" id="A0A7W9TI64"/>
<evidence type="ECO:0000313" key="2">
    <source>
        <dbReference type="Proteomes" id="UP000591537"/>
    </source>
</evidence>
<comment type="caution">
    <text evidence="1">The sequence shown here is derived from an EMBL/GenBank/DDBJ whole genome shotgun (WGS) entry which is preliminary data.</text>
</comment>
<keyword evidence="2" id="KW-1185">Reference proteome</keyword>